<evidence type="ECO:0000313" key="3">
    <source>
        <dbReference type="EMBL" id="TYS80985.1"/>
    </source>
</evidence>
<accession>A0A5D4U103</accession>
<protein>
    <submittedName>
        <fullName evidence="3">Uncharacterized protein</fullName>
    </submittedName>
</protein>
<dbReference type="AlphaFoldDB" id="A0A5D4U103"/>
<evidence type="ECO:0000313" key="4">
    <source>
        <dbReference type="Proteomes" id="UP000325054"/>
    </source>
</evidence>
<evidence type="ECO:0000256" key="1">
    <source>
        <dbReference type="SAM" id="MobiDB-lite"/>
    </source>
</evidence>
<gene>
    <name evidence="3" type="ORF">FZC80_07740</name>
</gene>
<evidence type="ECO:0000256" key="2">
    <source>
        <dbReference type="SAM" id="Phobius"/>
    </source>
</evidence>
<dbReference type="EMBL" id="VTEW01000005">
    <property type="protein sequence ID" value="TYS80985.1"/>
    <property type="molecule type" value="Genomic_DNA"/>
</dbReference>
<reference evidence="3 4" key="1">
    <citation type="submission" date="2019-08" db="EMBL/GenBank/DDBJ databases">
        <title>Bacillus genomes from the desert of Cuatro Cienegas, Coahuila.</title>
        <authorList>
            <person name="Olmedo-Alvarez G."/>
        </authorList>
    </citation>
    <scope>NUCLEOTIDE SEQUENCE [LARGE SCALE GENOMIC DNA]</scope>
    <source>
        <strain evidence="3 4">CH451a_14T</strain>
    </source>
</reference>
<feature type="transmembrane region" description="Helical" evidence="2">
    <location>
        <begin position="74"/>
        <end position="91"/>
    </location>
</feature>
<dbReference type="Proteomes" id="UP000325054">
    <property type="component" value="Unassembled WGS sequence"/>
</dbReference>
<keyword evidence="2" id="KW-1133">Transmembrane helix</keyword>
<proteinExistence type="predicted"/>
<sequence>MGQRAANKRVEPKAEAPCTAPTGKCSQEKKRRSFLFILLRLFDPEGLGAAAGRTKSGSAPGSSDRQMFRREKKVLFLLFSSGYLTPTSWALELDETKVEAPWSAPTGKCSQEKKRRSFLLFS</sequence>
<feature type="region of interest" description="Disordered" evidence="1">
    <location>
        <begin position="1"/>
        <end position="27"/>
    </location>
</feature>
<organism evidence="3 4">
    <name type="scientific">Rossellomorea aquimaris</name>
    <dbReference type="NCBI Taxonomy" id="189382"/>
    <lineage>
        <taxon>Bacteria</taxon>
        <taxon>Bacillati</taxon>
        <taxon>Bacillota</taxon>
        <taxon>Bacilli</taxon>
        <taxon>Bacillales</taxon>
        <taxon>Bacillaceae</taxon>
        <taxon>Rossellomorea</taxon>
    </lineage>
</organism>
<keyword evidence="2" id="KW-0472">Membrane</keyword>
<keyword evidence="2" id="KW-0812">Transmembrane</keyword>
<name>A0A5D4U103_9BACI</name>
<comment type="caution">
    <text evidence="3">The sequence shown here is derived from an EMBL/GenBank/DDBJ whole genome shotgun (WGS) entry which is preliminary data.</text>
</comment>